<keyword evidence="2" id="KW-1185">Reference proteome</keyword>
<comment type="caution">
    <text evidence="1">The sequence shown here is derived from an EMBL/GenBank/DDBJ whole genome shotgun (WGS) entry which is preliminary data.</text>
</comment>
<dbReference type="EMBL" id="JAOYFB010000037">
    <property type="protein sequence ID" value="KAK4023050.1"/>
    <property type="molecule type" value="Genomic_DNA"/>
</dbReference>
<sequence>MEKTFLEININDMNLKTKYKINNVKLFFKCAPVGLNSLRRNSQNVELDKISKGELTPSLETVRRVGDGKNLGVIVLTLLPMAD</sequence>
<proteinExistence type="predicted"/>
<protein>
    <submittedName>
        <fullName evidence="1">Uncharacterized protein</fullName>
    </submittedName>
</protein>
<reference evidence="1 2" key="1">
    <citation type="journal article" date="2023" name="Nucleic Acids Res.">
        <title>The hologenome of Daphnia magna reveals possible DNA methylation and microbiome-mediated evolution of the host genome.</title>
        <authorList>
            <person name="Chaturvedi A."/>
            <person name="Li X."/>
            <person name="Dhandapani V."/>
            <person name="Marshall H."/>
            <person name="Kissane S."/>
            <person name="Cuenca-Cambronero M."/>
            <person name="Asole G."/>
            <person name="Calvet F."/>
            <person name="Ruiz-Romero M."/>
            <person name="Marangio P."/>
            <person name="Guigo R."/>
            <person name="Rago D."/>
            <person name="Mirbahai L."/>
            <person name="Eastwood N."/>
            <person name="Colbourne J.K."/>
            <person name="Zhou J."/>
            <person name="Mallon E."/>
            <person name="Orsini L."/>
        </authorList>
    </citation>
    <scope>NUCLEOTIDE SEQUENCE [LARGE SCALE GENOMIC DNA]</scope>
    <source>
        <strain evidence="1">LRV0_1</strain>
    </source>
</reference>
<evidence type="ECO:0000313" key="1">
    <source>
        <dbReference type="EMBL" id="KAK4023050.1"/>
    </source>
</evidence>
<gene>
    <name evidence="1" type="ORF">OUZ56_008485</name>
</gene>
<accession>A0ABR0ADJ0</accession>
<organism evidence="1 2">
    <name type="scientific">Daphnia magna</name>
    <dbReference type="NCBI Taxonomy" id="35525"/>
    <lineage>
        <taxon>Eukaryota</taxon>
        <taxon>Metazoa</taxon>
        <taxon>Ecdysozoa</taxon>
        <taxon>Arthropoda</taxon>
        <taxon>Crustacea</taxon>
        <taxon>Branchiopoda</taxon>
        <taxon>Diplostraca</taxon>
        <taxon>Cladocera</taxon>
        <taxon>Anomopoda</taxon>
        <taxon>Daphniidae</taxon>
        <taxon>Daphnia</taxon>
    </lineage>
</organism>
<dbReference type="Proteomes" id="UP001234178">
    <property type="component" value="Unassembled WGS sequence"/>
</dbReference>
<name>A0ABR0ADJ0_9CRUS</name>
<evidence type="ECO:0000313" key="2">
    <source>
        <dbReference type="Proteomes" id="UP001234178"/>
    </source>
</evidence>